<dbReference type="Pfam" id="PF00953">
    <property type="entry name" value="Glycos_transf_4"/>
    <property type="match status" value="1"/>
</dbReference>
<feature type="transmembrane region" description="Helical" evidence="8">
    <location>
        <begin position="58"/>
        <end position="79"/>
    </location>
</feature>
<dbReference type="RefSeq" id="WP_111625352.1">
    <property type="nucleotide sequence ID" value="NZ_QLLN01000009.1"/>
</dbReference>
<proteinExistence type="predicted"/>
<dbReference type="GO" id="GO:0071555">
    <property type="term" value="P:cell wall organization"/>
    <property type="evidence" value="ECO:0007669"/>
    <property type="project" value="TreeGrafter"/>
</dbReference>
<evidence type="ECO:0000256" key="1">
    <source>
        <dbReference type="ARBA" id="ARBA00004651"/>
    </source>
</evidence>
<feature type="transmembrane region" description="Helical" evidence="8">
    <location>
        <begin position="12"/>
        <end position="37"/>
    </location>
</feature>
<feature type="transmembrane region" description="Helical" evidence="8">
    <location>
        <begin position="338"/>
        <end position="357"/>
    </location>
</feature>
<dbReference type="Proteomes" id="UP000249696">
    <property type="component" value="Unassembled WGS sequence"/>
</dbReference>
<dbReference type="GO" id="GO:0046872">
    <property type="term" value="F:metal ion binding"/>
    <property type="evidence" value="ECO:0007669"/>
    <property type="project" value="UniProtKB-KW"/>
</dbReference>
<protein>
    <submittedName>
        <fullName evidence="9">UDP-N-acetylmuramyl pentapeptide phosphotransferase/UDP-N-acetylglucosamine-1-phosphate transferase</fullName>
    </submittedName>
</protein>
<evidence type="ECO:0000256" key="6">
    <source>
        <dbReference type="ARBA" id="ARBA00023136"/>
    </source>
</evidence>
<feature type="transmembrane region" description="Helical" evidence="8">
    <location>
        <begin position="117"/>
        <end position="137"/>
    </location>
</feature>
<keyword evidence="7" id="KW-0460">Magnesium</keyword>
<feature type="transmembrane region" description="Helical" evidence="8">
    <location>
        <begin position="200"/>
        <end position="219"/>
    </location>
</feature>
<evidence type="ECO:0000256" key="5">
    <source>
        <dbReference type="ARBA" id="ARBA00022989"/>
    </source>
</evidence>
<feature type="transmembrane region" description="Helical" evidence="8">
    <location>
        <begin position="313"/>
        <end position="332"/>
    </location>
</feature>
<gene>
    <name evidence="9" type="ORF">LV92_04022</name>
</gene>
<comment type="cofactor">
    <cofactor evidence="7">
        <name>Mg(2+)</name>
        <dbReference type="ChEBI" id="CHEBI:18420"/>
    </cofactor>
</comment>
<dbReference type="InterPro" id="IPR000715">
    <property type="entry name" value="Glycosyl_transferase_4"/>
</dbReference>
<accession>A0A327QRX7</accession>
<feature type="transmembrane region" description="Helical" evidence="8">
    <location>
        <begin position="85"/>
        <end position="105"/>
    </location>
</feature>
<feature type="binding site" evidence="7">
    <location>
        <position position="168"/>
    </location>
    <ligand>
        <name>Mg(2+)</name>
        <dbReference type="ChEBI" id="CHEBI:18420"/>
    </ligand>
</feature>
<feature type="transmembrane region" description="Helical" evidence="8">
    <location>
        <begin position="149"/>
        <end position="168"/>
    </location>
</feature>
<keyword evidence="4 8" id="KW-0812">Transmembrane</keyword>
<keyword evidence="5 8" id="KW-1133">Transmembrane helix</keyword>
<sequence length="386" mass="43294">MAYLYDLFTNTYILVFIALLIPILLSLRMYPVIIYLVKSKNLMDEPVDRSIHTTKTPTLGGVGMFITFSLTLIIAGMLLDLSQANLLKLLSLLAATITLMFLGIKDDLLGLAPKKKFLIQILAATLVIVFTDVRIVSCHGLLGLEELPYLVSVFFSIFVFLAVINAYNMIDGINGLAGTIGIVVSATFGVFYLLNGRYLMIAVSFALIGALIGFLRFNLWERRRIFMGDSGSMFIGFILAYQAISFLEFNATTVTPYTIPVAPIMAMAILSFPILDTVRVFIIRIAQKRSPFSADRNHIHHRLLDLGLSHRKATLTLAIINILVIVLAFVIKDLYINLQLYILILAVPLLYFSPWLVKRKEGNIKLRIPKKSRWAKLRTLINNFLG</sequence>
<dbReference type="PANTHER" id="PTHR22926">
    <property type="entry name" value="PHOSPHO-N-ACETYLMURAMOYL-PENTAPEPTIDE-TRANSFERASE"/>
    <property type="match status" value="1"/>
</dbReference>
<evidence type="ECO:0000313" key="9">
    <source>
        <dbReference type="EMBL" id="RAJ07120.1"/>
    </source>
</evidence>
<comment type="caution">
    <text evidence="9">The sequence shown here is derived from an EMBL/GenBank/DDBJ whole genome shotgun (WGS) entry which is preliminary data.</text>
</comment>
<feature type="transmembrane region" description="Helical" evidence="8">
    <location>
        <begin position="175"/>
        <end position="194"/>
    </location>
</feature>
<feature type="transmembrane region" description="Helical" evidence="8">
    <location>
        <begin position="231"/>
        <end position="249"/>
    </location>
</feature>
<dbReference type="CDD" id="cd06853">
    <property type="entry name" value="GT_WecA_like"/>
    <property type="match status" value="1"/>
</dbReference>
<dbReference type="GO" id="GO:0009103">
    <property type="term" value="P:lipopolysaccharide biosynthetic process"/>
    <property type="evidence" value="ECO:0007669"/>
    <property type="project" value="TreeGrafter"/>
</dbReference>
<dbReference type="GO" id="GO:0016780">
    <property type="term" value="F:phosphotransferase activity, for other substituted phosphate groups"/>
    <property type="evidence" value="ECO:0007669"/>
    <property type="project" value="InterPro"/>
</dbReference>
<dbReference type="AlphaFoldDB" id="A0A327QRX7"/>
<evidence type="ECO:0000256" key="2">
    <source>
        <dbReference type="ARBA" id="ARBA00022475"/>
    </source>
</evidence>
<organism evidence="9 10">
    <name type="scientific">Arenibacter echinorum</name>
    <dbReference type="NCBI Taxonomy" id="440515"/>
    <lineage>
        <taxon>Bacteria</taxon>
        <taxon>Pseudomonadati</taxon>
        <taxon>Bacteroidota</taxon>
        <taxon>Flavobacteriia</taxon>
        <taxon>Flavobacteriales</taxon>
        <taxon>Flavobacteriaceae</taxon>
        <taxon>Arenibacter</taxon>
    </lineage>
</organism>
<reference evidence="9 10" key="1">
    <citation type="submission" date="2018-06" db="EMBL/GenBank/DDBJ databases">
        <title>Genomic Encyclopedia of Archaeal and Bacterial Type Strains, Phase II (KMG-II): from individual species to whole genera.</title>
        <authorList>
            <person name="Goeker M."/>
        </authorList>
    </citation>
    <scope>NUCLEOTIDE SEQUENCE [LARGE SCALE GENOMIC DNA]</scope>
    <source>
        <strain evidence="9 10">DSM 23522</strain>
    </source>
</reference>
<dbReference type="GO" id="GO:0005886">
    <property type="term" value="C:plasma membrane"/>
    <property type="evidence" value="ECO:0007669"/>
    <property type="project" value="UniProtKB-SubCell"/>
</dbReference>
<dbReference type="PANTHER" id="PTHR22926:SF3">
    <property type="entry name" value="UNDECAPRENYL-PHOSPHATE ALPHA-N-ACETYLGLUCOSAMINYL 1-PHOSPHATE TRANSFERASE"/>
    <property type="match status" value="1"/>
</dbReference>
<comment type="subcellular location">
    <subcellularLocation>
        <location evidence="1">Cell membrane</location>
        <topology evidence="1">Multi-pass membrane protein</topology>
    </subcellularLocation>
</comment>
<evidence type="ECO:0000313" key="10">
    <source>
        <dbReference type="Proteomes" id="UP000249696"/>
    </source>
</evidence>
<feature type="transmembrane region" description="Helical" evidence="8">
    <location>
        <begin position="261"/>
        <end position="282"/>
    </location>
</feature>
<dbReference type="OrthoDB" id="9783652at2"/>
<dbReference type="GO" id="GO:0044038">
    <property type="term" value="P:cell wall macromolecule biosynthetic process"/>
    <property type="evidence" value="ECO:0007669"/>
    <property type="project" value="TreeGrafter"/>
</dbReference>
<dbReference type="EMBL" id="QLLN01000009">
    <property type="protein sequence ID" value="RAJ07120.1"/>
    <property type="molecule type" value="Genomic_DNA"/>
</dbReference>
<keyword evidence="7" id="KW-0479">Metal-binding</keyword>
<evidence type="ECO:0000256" key="4">
    <source>
        <dbReference type="ARBA" id="ARBA00022692"/>
    </source>
</evidence>
<feature type="binding site" evidence="7">
    <location>
        <position position="229"/>
    </location>
    <ligand>
        <name>Mg(2+)</name>
        <dbReference type="ChEBI" id="CHEBI:18420"/>
    </ligand>
</feature>
<keyword evidence="3 9" id="KW-0808">Transferase</keyword>
<name>A0A327QRX7_9FLAO</name>
<keyword evidence="2" id="KW-1003">Cell membrane</keyword>
<evidence type="ECO:0000256" key="3">
    <source>
        <dbReference type="ARBA" id="ARBA00022679"/>
    </source>
</evidence>
<evidence type="ECO:0000256" key="8">
    <source>
        <dbReference type="SAM" id="Phobius"/>
    </source>
</evidence>
<evidence type="ECO:0000256" key="7">
    <source>
        <dbReference type="PIRSR" id="PIRSR600715-1"/>
    </source>
</evidence>
<keyword evidence="6 8" id="KW-0472">Membrane</keyword>
<keyword evidence="10" id="KW-1185">Reference proteome</keyword>